<reference evidence="3 5" key="1">
    <citation type="submission" date="2019-07" db="EMBL/GenBank/DDBJ databases">
        <title>Whole genome shotgun sequence of Cellulomonas hominis NBRC 16055.</title>
        <authorList>
            <person name="Hosoyama A."/>
            <person name="Uohara A."/>
            <person name="Ohji S."/>
            <person name="Ichikawa N."/>
        </authorList>
    </citation>
    <scope>NUCLEOTIDE SEQUENCE [LARGE SCALE GENOMIC DNA]</scope>
    <source>
        <strain evidence="3 5">NBRC 16055</strain>
    </source>
</reference>
<dbReference type="AlphaFoldDB" id="A0A511FA98"/>
<evidence type="ECO:0000256" key="1">
    <source>
        <dbReference type="SAM" id="MobiDB-lite"/>
    </source>
</evidence>
<dbReference type="RefSeq" id="WP_146832413.1">
    <property type="nucleotide sequence ID" value="NZ_BJVQ01000002.1"/>
</dbReference>
<dbReference type="Proteomes" id="UP000321723">
    <property type="component" value="Unassembled WGS sequence"/>
</dbReference>
<feature type="transmembrane region" description="Helical" evidence="2">
    <location>
        <begin position="159"/>
        <end position="178"/>
    </location>
</feature>
<name>A0A511FA98_9CELL</name>
<feature type="transmembrane region" description="Helical" evidence="2">
    <location>
        <begin position="437"/>
        <end position="453"/>
    </location>
</feature>
<proteinExistence type="predicted"/>
<feature type="transmembrane region" description="Helical" evidence="2">
    <location>
        <begin position="190"/>
        <end position="207"/>
    </location>
</feature>
<feature type="transmembrane region" description="Helical" evidence="2">
    <location>
        <begin position="374"/>
        <end position="393"/>
    </location>
</feature>
<evidence type="ECO:0000313" key="4">
    <source>
        <dbReference type="EMBL" id="MBB5474028.1"/>
    </source>
</evidence>
<organism evidence="3 5">
    <name type="scientific">Cellulomonas hominis</name>
    <dbReference type="NCBI Taxonomy" id="156981"/>
    <lineage>
        <taxon>Bacteria</taxon>
        <taxon>Bacillati</taxon>
        <taxon>Actinomycetota</taxon>
        <taxon>Actinomycetes</taxon>
        <taxon>Micrococcales</taxon>
        <taxon>Cellulomonadaceae</taxon>
        <taxon>Cellulomonas</taxon>
    </lineage>
</organism>
<evidence type="ECO:0000256" key="2">
    <source>
        <dbReference type="SAM" id="Phobius"/>
    </source>
</evidence>
<feature type="region of interest" description="Disordered" evidence="1">
    <location>
        <begin position="1"/>
        <end position="23"/>
    </location>
</feature>
<feature type="transmembrane region" description="Helical" evidence="2">
    <location>
        <begin position="213"/>
        <end position="229"/>
    </location>
</feature>
<evidence type="ECO:0000313" key="3">
    <source>
        <dbReference type="EMBL" id="GEL45177.1"/>
    </source>
</evidence>
<feature type="transmembrane region" description="Helical" evidence="2">
    <location>
        <begin position="241"/>
        <end position="267"/>
    </location>
</feature>
<comment type="caution">
    <text evidence="3">The sequence shown here is derived from an EMBL/GenBank/DDBJ whole genome shotgun (WGS) entry which is preliminary data.</text>
</comment>
<reference evidence="4 6" key="2">
    <citation type="submission" date="2020-08" db="EMBL/GenBank/DDBJ databases">
        <title>Sequencing the genomes of 1000 actinobacteria strains.</title>
        <authorList>
            <person name="Klenk H.-P."/>
        </authorList>
    </citation>
    <scope>NUCLEOTIDE SEQUENCE [LARGE SCALE GENOMIC DNA]</scope>
    <source>
        <strain evidence="4 6">DSM 9581</strain>
    </source>
</reference>
<feature type="compositionally biased region" description="Basic and acidic residues" evidence="1">
    <location>
        <begin position="10"/>
        <end position="23"/>
    </location>
</feature>
<keyword evidence="2" id="KW-0472">Membrane</keyword>
<dbReference type="Proteomes" id="UP000564629">
    <property type="component" value="Unassembled WGS sequence"/>
</dbReference>
<gene>
    <name evidence="3" type="ORF">CHO01_02930</name>
    <name evidence="4" type="ORF">HNR08_002764</name>
</gene>
<feature type="transmembrane region" description="Helical" evidence="2">
    <location>
        <begin position="405"/>
        <end position="425"/>
    </location>
</feature>
<keyword evidence="2" id="KW-1133">Transmembrane helix</keyword>
<sequence>MNQTPAAGTAHDRRPATDEGTAPRDLRARVVRVLQTRPLLVAAIVLVLGSLLASTAHVRYYSQLSPVDELQHIDYLYKAPDVVRNGETVDQEAMREEACRTLPNYPAPPCSETTTYEPDDFQEFGINTAAIYTPLYYSVTKLVAAPLQWVTGMDSLVTAGRLVGGLWLAGGLVMTLLVARRFGAHPYPTAGLLLAAAVTPNVLLPSATITPDAAALLAGAALVWSVLWWEERPSRRLWLPVLLGLAAVLLKALNVIVVVLIALYVVLRLVQRAWWPADAPGEGRPRRLPGVPATGPTVGQTAVLVVVCSALALAGAVGYVLFSAANAVPSDDQAMSELQASAFPLRPMVEHVGVFLQVFYSPGWWVTVPVLGPLVQSVLGLVVFAGTFAAALLTDRVPRAARTMATSLLVVGLVGAPLIIAFSYVSQGVYVPIPGRYALTLVPAGLAVTAAAATRRPAQVVLGLGGLAMYAVVVGWLLVS</sequence>
<keyword evidence="2" id="KW-0812">Transmembrane</keyword>
<evidence type="ECO:0000313" key="6">
    <source>
        <dbReference type="Proteomes" id="UP000564629"/>
    </source>
</evidence>
<accession>A0A511FA98</accession>
<feature type="transmembrane region" description="Helical" evidence="2">
    <location>
        <begin position="460"/>
        <end position="479"/>
    </location>
</feature>
<feature type="transmembrane region" description="Helical" evidence="2">
    <location>
        <begin position="39"/>
        <end position="60"/>
    </location>
</feature>
<evidence type="ECO:0000313" key="5">
    <source>
        <dbReference type="Proteomes" id="UP000321723"/>
    </source>
</evidence>
<dbReference type="EMBL" id="JACHDN010000001">
    <property type="protein sequence ID" value="MBB5474028.1"/>
    <property type="molecule type" value="Genomic_DNA"/>
</dbReference>
<dbReference type="EMBL" id="BJVQ01000002">
    <property type="protein sequence ID" value="GEL45177.1"/>
    <property type="molecule type" value="Genomic_DNA"/>
</dbReference>
<dbReference type="OrthoDB" id="4824358at2"/>
<protein>
    <recommendedName>
        <fullName evidence="7">Glycosyltransferase RgtA/B/C/D-like domain-containing protein</fullName>
    </recommendedName>
</protein>
<evidence type="ECO:0008006" key="7">
    <source>
        <dbReference type="Google" id="ProtNLM"/>
    </source>
</evidence>
<keyword evidence="5" id="KW-1185">Reference proteome</keyword>
<feature type="transmembrane region" description="Helical" evidence="2">
    <location>
        <begin position="302"/>
        <end position="328"/>
    </location>
</feature>